<comment type="caution">
    <text evidence="1">The sequence shown here is derived from an EMBL/GenBank/DDBJ whole genome shotgun (WGS) entry which is preliminary data.</text>
</comment>
<organism evidence="1 2">
    <name type="scientific">Racocetra persica</name>
    <dbReference type="NCBI Taxonomy" id="160502"/>
    <lineage>
        <taxon>Eukaryota</taxon>
        <taxon>Fungi</taxon>
        <taxon>Fungi incertae sedis</taxon>
        <taxon>Mucoromycota</taxon>
        <taxon>Glomeromycotina</taxon>
        <taxon>Glomeromycetes</taxon>
        <taxon>Diversisporales</taxon>
        <taxon>Gigasporaceae</taxon>
        <taxon>Racocetra</taxon>
    </lineage>
</organism>
<dbReference type="Proteomes" id="UP000789920">
    <property type="component" value="Unassembled WGS sequence"/>
</dbReference>
<reference evidence="1" key="1">
    <citation type="submission" date="2021-06" db="EMBL/GenBank/DDBJ databases">
        <authorList>
            <person name="Kallberg Y."/>
            <person name="Tangrot J."/>
            <person name="Rosling A."/>
        </authorList>
    </citation>
    <scope>NUCLEOTIDE SEQUENCE</scope>
    <source>
        <strain evidence="1">MA461A</strain>
    </source>
</reference>
<evidence type="ECO:0000313" key="1">
    <source>
        <dbReference type="EMBL" id="CAG8833980.1"/>
    </source>
</evidence>
<evidence type="ECO:0000313" key="2">
    <source>
        <dbReference type="Proteomes" id="UP000789920"/>
    </source>
</evidence>
<keyword evidence="2" id="KW-1185">Reference proteome</keyword>
<gene>
    <name evidence="1" type="ORF">RPERSI_LOCUS29029</name>
</gene>
<feature type="non-terminal residue" evidence="1">
    <location>
        <position position="1"/>
    </location>
</feature>
<dbReference type="EMBL" id="CAJVQC010107904">
    <property type="protein sequence ID" value="CAG8833980.1"/>
    <property type="molecule type" value="Genomic_DNA"/>
</dbReference>
<protein>
    <submittedName>
        <fullName evidence="1">27127_t:CDS:1</fullName>
    </submittedName>
</protein>
<feature type="non-terminal residue" evidence="1">
    <location>
        <position position="82"/>
    </location>
</feature>
<name>A0ACA9SAY4_9GLOM</name>
<sequence>VTTSFNSSRGSISTQSTLTSPTSYTKRMLIEGNNGINSIPMSPDGDTITEIPVIKKSNTLKERNSSRERKLTIRGWSLNRNR</sequence>
<accession>A0ACA9SAY4</accession>
<proteinExistence type="predicted"/>